<sequence>MPAYDDDDFIFPIFKNLAHRPASVLPRGLDAVPVPQRPFSTPVSPADSPDSIAHRMGDVTDEPPCVSTAPRPASSRPPLAKLVIDHARSGPPSPSGASSDDCAGGSPTAGLSPRLKRRSNVWAALTPAGKKRACHAMAPNYRPSSPFRDRPGSPLGKRPGSPVYSPFSPTVPLHDMSDMGEELDSSDQSLIAALGTDLAGRIDSVGRFPIGAGGYGQVYRGKLDGRFSVAIKWMWSPTCDMSRYMRRELEISIGLKHENILPLIGSCRLDGHPVLITPFMKFGDIWKYLSGSHQKVSGLSLILDVASGLAYLHRHNIVHADLKPSNVLVDKHHRGCICDMGISHNPTDHLFTTPTAHGSFPHMAPELLFLDIHGRDYSEMKVTQASDVYSFGITALEILIGRKLENRSRRGQSYITNEDDLKKREPRRCDYPQVPDQIWNILVNCWARNPASRPTIFWIRQQLTGISGDSAVRRVSHGS</sequence>
<feature type="binding site" evidence="4">
    <location>
        <position position="232"/>
    </location>
    <ligand>
        <name>ATP</name>
        <dbReference type="ChEBI" id="CHEBI:30616"/>
    </ligand>
</feature>
<protein>
    <recommendedName>
        <fullName evidence="7">Protein kinase domain-containing protein</fullName>
    </recommendedName>
</protein>
<dbReference type="PROSITE" id="PS00107">
    <property type="entry name" value="PROTEIN_KINASE_ATP"/>
    <property type="match status" value="1"/>
</dbReference>
<evidence type="ECO:0000256" key="6">
    <source>
        <dbReference type="SAM" id="MobiDB-lite"/>
    </source>
</evidence>
<dbReference type="InterPro" id="IPR051681">
    <property type="entry name" value="Ser/Thr_Kinases-Pseudokinases"/>
</dbReference>
<proteinExistence type="inferred from homology"/>
<keyword evidence="1 5" id="KW-0723">Serine/threonine-protein kinase</keyword>
<name>A0AAD2HLI5_9AGAR</name>
<dbReference type="PROSITE" id="PS00108">
    <property type="entry name" value="PROTEIN_KINASE_ST"/>
    <property type="match status" value="1"/>
</dbReference>
<feature type="region of interest" description="Disordered" evidence="6">
    <location>
        <begin position="34"/>
        <end position="117"/>
    </location>
</feature>
<dbReference type="GO" id="GO:0004674">
    <property type="term" value="F:protein serine/threonine kinase activity"/>
    <property type="evidence" value="ECO:0007669"/>
    <property type="project" value="UniProtKB-KW"/>
</dbReference>
<gene>
    <name evidence="8" type="ORF">MYCIT1_LOCUS25756</name>
</gene>
<dbReference type="PANTHER" id="PTHR44329:SF298">
    <property type="entry name" value="MIXED LINEAGE KINASE DOMAIN-LIKE PROTEIN"/>
    <property type="match status" value="1"/>
</dbReference>
<dbReference type="Proteomes" id="UP001295794">
    <property type="component" value="Unassembled WGS sequence"/>
</dbReference>
<accession>A0AAD2HLI5</accession>
<feature type="compositionally biased region" description="Low complexity" evidence="6">
    <location>
        <begin position="69"/>
        <end position="78"/>
    </location>
</feature>
<feature type="domain" description="Protein kinase" evidence="7">
    <location>
        <begin position="204"/>
        <end position="466"/>
    </location>
</feature>
<evidence type="ECO:0000313" key="8">
    <source>
        <dbReference type="EMBL" id="CAK5277010.1"/>
    </source>
</evidence>
<keyword evidence="1 5" id="KW-0418">Kinase</keyword>
<keyword evidence="9" id="KW-1185">Reference proteome</keyword>
<dbReference type="Pfam" id="PF07714">
    <property type="entry name" value="PK_Tyr_Ser-Thr"/>
    <property type="match status" value="1"/>
</dbReference>
<evidence type="ECO:0000256" key="3">
    <source>
        <dbReference type="ARBA" id="ARBA00022840"/>
    </source>
</evidence>
<keyword evidence="2 4" id="KW-0547">Nucleotide-binding</keyword>
<evidence type="ECO:0000259" key="7">
    <source>
        <dbReference type="PROSITE" id="PS50011"/>
    </source>
</evidence>
<dbReference type="EMBL" id="CAVNYO010000417">
    <property type="protein sequence ID" value="CAK5277010.1"/>
    <property type="molecule type" value="Genomic_DNA"/>
</dbReference>
<evidence type="ECO:0000256" key="2">
    <source>
        <dbReference type="ARBA" id="ARBA00022741"/>
    </source>
</evidence>
<dbReference type="GO" id="GO:0097527">
    <property type="term" value="P:necroptotic signaling pathway"/>
    <property type="evidence" value="ECO:0007669"/>
    <property type="project" value="TreeGrafter"/>
</dbReference>
<evidence type="ECO:0000256" key="4">
    <source>
        <dbReference type="PROSITE-ProRule" id="PRU10141"/>
    </source>
</evidence>
<dbReference type="Gene3D" id="1.10.510.10">
    <property type="entry name" value="Transferase(Phosphotransferase) domain 1"/>
    <property type="match status" value="1"/>
</dbReference>
<dbReference type="PROSITE" id="PS50011">
    <property type="entry name" value="PROTEIN_KINASE_DOM"/>
    <property type="match status" value="1"/>
</dbReference>
<evidence type="ECO:0000256" key="1">
    <source>
        <dbReference type="ARBA" id="ARBA00022527"/>
    </source>
</evidence>
<dbReference type="AlphaFoldDB" id="A0AAD2HLI5"/>
<dbReference type="InterPro" id="IPR011009">
    <property type="entry name" value="Kinase-like_dom_sf"/>
</dbReference>
<dbReference type="InterPro" id="IPR001245">
    <property type="entry name" value="Ser-Thr/Tyr_kinase_cat_dom"/>
</dbReference>
<dbReference type="InterPro" id="IPR008271">
    <property type="entry name" value="Ser/Thr_kinase_AS"/>
</dbReference>
<reference evidence="8" key="1">
    <citation type="submission" date="2023-11" db="EMBL/GenBank/DDBJ databases">
        <authorList>
            <person name="De Vega J J."/>
            <person name="De Vega J J."/>
        </authorList>
    </citation>
    <scope>NUCLEOTIDE SEQUENCE</scope>
</reference>
<evidence type="ECO:0000256" key="5">
    <source>
        <dbReference type="RuleBase" id="RU000304"/>
    </source>
</evidence>
<dbReference type="SMART" id="SM00220">
    <property type="entry name" value="S_TKc"/>
    <property type="match status" value="1"/>
</dbReference>
<dbReference type="SUPFAM" id="SSF56112">
    <property type="entry name" value="Protein kinase-like (PK-like)"/>
    <property type="match status" value="1"/>
</dbReference>
<keyword evidence="3 4" id="KW-0067">ATP-binding</keyword>
<dbReference type="GO" id="GO:0005524">
    <property type="term" value="F:ATP binding"/>
    <property type="evidence" value="ECO:0007669"/>
    <property type="project" value="UniProtKB-UniRule"/>
</dbReference>
<dbReference type="InterPro" id="IPR017441">
    <property type="entry name" value="Protein_kinase_ATP_BS"/>
</dbReference>
<dbReference type="PRINTS" id="PR00109">
    <property type="entry name" value="TYRKINASE"/>
</dbReference>
<comment type="similarity">
    <text evidence="5">Belongs to the protein kinase superfamily.</text>
</comment>
<evidence type="ECO:0000313" key="9">
    <source>
        <dbReference type="Proteomes" id="UP001295794"/>
    </source>
</evidence>
<keyword evidence="1 5" id="KW-0808">Transferase</keyword>
<dbReference type="PANTHER" id="PTHR44329">
    <property type="entry name" value="SERINE/THREONINE-PROTEIN KINASE TNNI3K-RELATED"/>
    <property type="match status" value="1"/>
</dbReference>
<comment type="caution">
    <text evidence="8">The sequence shown here is derived from an EMBL/GenBank/DDBJ whole genome shotgun (WGS) entry which is preliminary data.</text>
</comment>
<organism evidence="8 9">
    <name type="scientific">Mycena citricolor</name>
    <dbReference type="NCBI Taxonomy" id="2018698"/>
    <lineage>
        <taxon>Eukaryota</taxon>
        <taxon>Fungi</taxon>
        <taxon>Dikarya</taxon>
        <taxon>Basidiomycota</taxon>
        <taxon>Agaricomycotina</taxon>
        <taxon>Agaricomycetes</taxon>
        <taxon>Agaricomycetidae</taxon>
        <taxon>Agaricales</taxon>
        <taxon>Marasmiineae</taxon>
        <taxon>Mycenaceae</taxon>
        <taxon>Mycena</taxon>
    </lineage>
</organism>
<dbReference type="InterPro" id="IPR000719">
    <property type="entry name" value="Prot_kinase_dom"/>
</dbReference>
<feature type="compositionally biased region" description="Low complexity" evidence="6">
    <location>
        <begin position="95"/>
        <end position="106"/>
    </location>
</feature>
<feature type="region of interest" description="Disordered" evidence="6">
    <location>
        <begin position="137"/>
        <end position="165"/>
    </location>
</feature>